<accession>J7KLI5</accession>
<organism evidence="1 2">
    <name type="scientific">Aeromonas phage Aes508</name>
    <dbReference type="NCBI Taxonomy" id="1198013"/>
    <lineage>
        <taxon>Viruses</taxon>
        <taxon>Duplodnaviria</taxon>
        <taxon>Heunggongvirae</taxon>
        <taxon>Uroviricota</taxon>
        <taxon>Caudoviricetes</taxon>
        <taxon>Pantevenvirales</taxon>
        <taxon>Straboviridae</taxon>
        <taxon>Tulanevirus</taxon>
        <taxon>Tulanevirus aes508</taxon>
    </lineage>
</organism>
<proteinExistence type="predicted"/>
<keyword evidence="2" id="KW-1185">Reference proteome</keyword>
<evidence type="ECO:0000313" key="1">
    <source>
        <dbReference type="EMBL" id="AFQ97189.1"/>
    </source>
</evidence>
<dbReference type="Proteomes" id="UP000003289">
    <property type="component" value="Segment"/>
</dbReference>
<reference evidence="1 2" key="1">
    <citation type="submission" date="2011-07" db="EMBL/GenBank/DDBJ databases">
        <title>Aeromonas salmonicida phage Aes508 complete genome.</title>
        <authorList>
            <person name="Petrov V.M."/>
            <person name="Ratnayaka S."/>
            <person name="Karam J.D."/>
        </authorList>
    </citation>
    <scope>NUCLEOTIDE SEQUENCE [LARGE SCALE GENOMIC DNA]</scope>
</reference>
<dbReference type="EMBL" id="JN377894">
    <property type="protein sequence ID" value="AFQ97189.1"/>
    <property type="molecule type" value="Genomic_DNA"/>
</dbReference>
<sequence length="86" mass="9964">MVFPFYLTNGSEEIRSCIYLVVALCEAKNMDKYRQWPQSTGKSRANQITRNFGRGIRISLIIAQERANKEDNSNNLISKQHNIFLI</sequence>
<name>J7KLI5_9CAUD</name>
<dbReference type="KEGG" id="vg:14017103"/>
<protein>
    <submittedName>
        <fullName evidence="1">Uncharacterized protein</fullName>
    </submittedName>
</protein>
<dbReference type="GeneID" id="14017103"/>
<gene>
    <name evidence="1" type="ORF">Aes508_107</name>
</gene>
<evidence type="ECO:0000313" key="2">
    <source>
        <dbReference type="Proteomes" id="UP000003289"/>
    </source>
</evidence>
<dbReference type="RefSeq" id="YP_007010796.1">
    <property type="nucleotide sequence ID" value="NC_019543.1"/>
</dbReference>